<keyword evidence="3" id="KW-1185">Reference proteome</keyword>
<dbReference type="Proteomes" id="UP000701801">
    <property type="component" value="Unassembled WGS sequence"/>
</dbReference>
<accession>A0A9N9LKT2</accession>
<organism evidence="2 3">
    <name type="scientific">Hymenoscyphus albidus</name>
    <dbReference type="NCBI Taxonomy" id="595503"/>
    <lineage>
        <taxon>Eukaryota</taxon>
        <taxon>Fungi</taxon>
        <taxon>Dikarya</taxon>
        <taxon>Ascomycota</taxon>
        <taxon>Pezizomycotina</taxon>
        <taxon>Leotiomycetes</taxon>
        <taxon>Helotiales</taxon>
        <taxon>Helotiaceae</taxon>
        <taxon>Hymenoscyphus</taxon>
    </lineage>
</organism>
<gene>
    <name evidence="2" type="ORF">HYALB_00007068</name>
</gene>
<protein>
    <submittedName>
        <fullName evidence="2">Uncharacterized protein</fullName>
    </submittedName>
</protein>
<feature type="compositionally biased region" description="Polar residues" evidence="1">
    <location>
        <begin position="68"/>
        <end position="78"/>
    </location>
</feature>
<dbReference type="AlphaFoldDB" id="A0A9N9LKT2"/>
<dbReference type="EMBL" id="CAJVRM010000156">
    <property type="protein sequence ID" value="CAG8975938.1"/>
    <property type="molecule type" value="Genomic_DNA"/>
</dbReference>
<proteinExistence type="predicted"/>
<feature type="region of interest" description="Disordered" evidence="1">
    <location>
        <begin position="28"/>
        <end position="78"/>
    </location>
</feature>
<evidence type="ECO:0000313" key="3">
    <source>
        <dbReference type="Proteomes" id="UP000701801"/>
    </source>
</evidence>
<evidence type="ECO:0000256" key="1">
    <source>
        <dbReference type="SAM" id="MobiDB-lite"/>
    </source>
</evidence>
<name>A0A9N9LKT2_9HELO</name>
<comment type="caution">
    <text evidence="2">The sequence shown here is derived from an EMBL/GenBank/DDBJ whole genome shotgun (WGS) entry which is preliminary data.</text>
</comment>
<evidence type="ECO:0000313" key="2">
    <source>
        <dbReference type="EMBL" id="CAG8975938.1"/>
    </source>
</evidence>
<sequence>MEIRPYQEPSDICLINTIPDATCLSKSQKMNEKIPYPSLLDGTDTATLDREPAQFQNQDLSEPPPSPISGTSQTGRAR</sequence>
<reference evidence="2" key="1">
    <citation type="submission" date="2021-07" db="EMBL/GenBank/DDBJ databases">
        <authorList>
            <person name="Durling M."/>
        </authorList>
    </citation>
    <scope>NUCLEOTIDE SEQUENCE</scope>
</reference>